<keyword evidence="2 3" id="KW-0802">TPR repeat</keyword>
<dbReference type="Pfam" id="PF13432">
    <property type="entry name" value="TPR_16"/>
    <property type="match status" value="2"/>
</dbReference>
<dbReference type="AlphaFoldDB" id="A0A975XU65"/>
<keyword evidence="5" id="KW-1185">Reference proteome</keyword>
<organism evidence="4 5">
    <name type="scientific">Azospira inquinata</name>
    <dbReference type="NCBI Taxonomy" id="2785627"/>
    <lineage>
        <taxon>Bacteria</taxon>
        <taxon>Pseudomonadati</taxon>
        <taxon>Pseudomonadota</taxon>
        <taxon>Betaproteobacteria</taxon>
        <taxon>Rhodocyclales</taxon>
        <taxon>Rhodocyclaceae</taxon>
        <taxon>Azospira</taxon>
    </lineage>
</organism>
<feature type="repeat" description="TPR" evidence="3">
    <location>
        <begin position="106"/>
        <end position="139"/>
    </location>
</feature>
<evidence type="ECO:0000313" key="4">
    <source>
        <dbReference type="EMBL" id="QWT48435.1"/>
    </source>
</evidence>
<dbReference type="InterPro" id="IPR019734">
    <property type="entry name" value="TPR_rpt"/>
</dbReference>
<dbReference type="Proteomes" id="UP000683428">
    <property type="component" value="Chromosome"/>
</dbReference>
<evidence type="ECO:0000256" key="1">
    <source>
        <dbReference type="ARBA" id="ARBA00022737"/>
    </source>
</evidence>
<dbReference type="PANTHER" id="PTHR45586:SF1">
    <property type="entry name" value="LIPOPOLYSACCHARIDE ASSEMBLY PROTEIN B"/>
    <property type="match status" value="1"/>
</dbReference>
<dbReference type="PANTHER" id="PTHR45586">
    <property type="entry name" value="TPR REPEAT-CONTAINING PROTEIN PA4667"/>
    <property type="match status" value="1"/>
</dbReference>
<gene>
    <name evidence="4" type="ORF">Azoinq_11290</name>
</gene>
<evidence type="ECO:0000256" key="3">
    <source>
        <dbReference type="PROSITE-ProRule" id="PRU00339"/>
    </source>
</evidence>
<keyword evidence="1" id="KW-0677">Repeat</keyword>
<protein>
    <submittedName>
        <fullName evidence="4">Tetratricopeptide repeat protein</fullName>
    </submittedName>
</protein>
<dbReference type="KEGG" id="aiq:Azoinq_11290"/>
<proteinExistence type="predicted"/>
<dbReference type="RefSeq" id="WP_216129025.1">
    <property type="nucleotide sequence ID" value="NZ_CP064782.1"/>
</dbReference>
<name>A0A975XU65_9RHOO</name>
<dbReference type="SMART" id="SM00028">
    <property type="entry name" value="TPR"/>
    <property type="match status" value="6"/>
</dbReference>
<reference evidence="4" key="1">
    <citation type="submission" date="2020-11" db="EMBL/GenBank/DDBJ databases">
        <title>Azospira inquinata sp. nov.</title>
        <authorList>
            <person name="Moe W.M."/>
            <person name="Mikes M.C."/>
        </authorList>
    </citation>
    <scope>NUCLEOTIDE SEQUENCE</scope>
    <source>
        <strain evidence="4">Azo-3</strain>
    </source>
</reference>
<dbReference type="PROSITE" id="PS50005">
    <property type="entry name" value="TPR"/>
    <property type="match status" value="2"/>
</dbReference>
<dbReference type="EMBL" id="CP064782">
    <property type="protein sequence ID" value="QWT48435.1"/>
    <property type="molecule type" value="Genomic_DNA"/>
</dbReference>
<evidence type="ECO:0000256" key="2">
    <source>
        <dbReference type="ARBA" id="ARBA00022803"/>
    </source>
</evidence>
<sequence length="550" mass="60293">MSDLAALLAEAQAHFAAQRFQEAAAAYSRAAPLAPQDWTIAYHLGLCLTHLGQPELALQTYQLARRLAPRQVPVLSQLAATAFAQGDWALAQEATLEQIGCTPEDPLAYDNLGLIFQRQGLQEAALLAFQNAHLLAPDLPGPLLHLSQTHLALGQAAEASALLTPRLPQHPEHPGLRLTLAQAALAREELEEAESWARQALPLAQGDGNLLLEIGLLFKSLARYDLADQAETRALALTPQNPRAHWNHALTQLVRGHWPEAWAEYEWGPTVGTRSGFSNRLPRWQGQPLEGRSLLLRSEQGLGDTLQFLRFAPWAQAQGGQIVLECAAPLAEIAATAPGIHRVVIQQPDLPADGFGCDLYAPIMGLPHLMGLTLGQLPGCTFPYLTIPAPARERWEHQLPGSKPKVGLVWAGNPRHPNDSQRSCPPQALAPLLVQAGVDFYSFQVDQEIPEELPGLRPLPLSLQSFSDSAAALSQLDLLISVDTSMVHLAGALNLPTWLLLPYNGDWRWLENRTDSPWYPSLRIYRQKMPGQWLPLAETLVRGLNQRFSG</sequence>
<feature type="repeat" description="TPR" evidence="3">
    <location>
        <begin position="208"/>
        <end position="241"/>
    </location>
</feature>
<evidence type="ECO:0000313" key="5">
    <source>
        <dbReference type="Proteomes" id="UP000683428"/>
    </source>
</evidence>
<dbReference type="InterPro" id="IPR051012">
    <property type="entry name" value="CellSynth/LPSAsmb/PSIAsmb"/>
</dbReference>
<accession>A0A975XU65</accession>